<dbReference type="InterPro" id="IPR011698">
    <property type="entry name" value="GATase_3"/>
</dbReference>
<dbReference type="InterPro" id="IPR029062">
    <property type="entry name" value="Class_I_gatase-like"/>
</dbReference>
<evidence type="ECO:0000259" key="6">
    <source>
        <dbReference type="Pfam" id="PF07685"/>
    </source>
</evidence>
<dbReference type="Gene3D" id="3.40.50.880">
    <property type="match status" value="1"/>
</dbReference>
<dbReference type="InterPro" id="IPR002586">
    <property type="entry name" value="CobQ/CobB/MinD/ParA_Nub-bd_dom"/>
</dbReference>
<dbReference type="PANTHER" id="PTHR21343:SF1">
    <property type="entry name" value="COBYRIC ACID SYNTHASE"/>
    <property type="match status" value="1"/>
</dbReference>
<dbReference type="HAMAP" id="MF_00028">
    <property type="entry name" value="CobQ"/>
    <property type="match status" value="1"/>
</dbReference>
<dbReference type="GO" id="GO:0015420">
    <property type="term" value="F:ABC-type vitamin B12 transporter activity"/>
    <property type="evidence" value="ECO:0007669"/>
    <property type="project" value="UniProtKB-UniRule"/>
</dbReference>
<evidence type="ECO:0000256" key="1">
    <source>
        <dbReference type="ARBA" id="ARBA00004953"/>
    </source>
</evidence>
<dbReference type="NCBIfam" id="NF001989">
    <property type="entry name" value="PRK00784.1"/>
    <property type="match status" value="1"/>
</dbReference>
<dbReference type="NCBIfam" id="TIGR00313">
    <property type="entry name" value="cobQ"/>
    <property type="match status" value="1"/>
</dbReference>
<evidence type="ECO:0000256" key="3">
    <source>
        <dbReference type="ARBA" id="ARBA00022962"/>
    </source>
</evidence>
<comment type="caution">
    <text evidence="7">The sequence shown here is derived from an EMBL/GenBank/DDBJ whole genome shotgun (WGS) entry which is preliminary data.</text>
</comment>
<dbReference type="EMBL" id="MTCZ01000013">
    <property type="protein sequence ID" value="OWP84928.1"/>
    <property type="molecule type" value="Genomic_DNA"/>
</dbReference>
<dbReference type="CDD" id="cd01750">
    <property type="entry name" value="GATase1_CobQ"/>
    <property type="match status" value="1"/>
</dbReference>
<dbReference type="InterPro" id="IPR027417">
    <property type="entry name" value="P-loop_NTPase"/>
</dbReference>
<keyword evidence="3 4" id="KW-0315">Glutamine amidotransferase</keyword>
<dbReference type="GO" id="GO:0003824">
    <property type="term" value="F:catalytic activity"/>
    <property type="evidence" value="ECO:0007669"/>
    <property type="project" value="InterPro"/>
</dbReference>
<dbReference type="CDD" id="cd05389">
    <property type="entry name" value="CobQ_N"/>
    <property type="match status" value="1"/>
</dbReference>
<reference evidence="7 8" key="1">
    <citation type="journal article" date="2017" name="Infect. Genet. Evol.">
        <title>Comparative genome analysis of fish pathogen Flavobacterium columnare reveals extensive sequence diversity within the species.</title>
        <authorList>
            <person name="Kayansamruaj P."/>
            <person name="Dong H.T."/>
            <person name="Hirono I."/>
            <person name="Kondo H."/>
            <person name="Senapin S."/>
            <person name="Rodkhum C."/>
        </authorList>
    </citation>
    <scope>NUCLEOTIDE SEQUENCE [LARGE SCALE GENOMIC DNA]</scope>
    <source>
        <strain evidence="7 8">1215</strain>
    </source>
</reference>
<organism evidence="7 8">
    <name type="scientific">Flavobacterium davisii</name>
    <dbReference type="NCBI Taxonomy" id="2906077"/>
    <lineage>
        <taxon>Bacteria</taxon>
        <taxon>Pseudomonadati</taxon>
        <taxon>Bacteroidota</taxon>
        <taxon>Flavobacteriia</taxon>
        <taxon>Flavobacteriales</taxon>
        <taxon>Flavobacteriaceae</taxon>
        <taxon>Flavobacterium</taxon>
    </lineage>
</organism>
<dbReference type="UniPathway" id="UPA00148"/>
<dbReference type="PROSITE" id="PS51274">
    <property type="entry name" value="GATASE_COBBQ"/>
    <property type="match status" value="1"/>
</dbReference>
<dbReference type="SUPFAM" id="SSF52317">
    <property type="entry name" value="Class I glutamine amidotransferase-like"/>
    <property type="match status" value="1"/>
</dbReference>
<dbReference type="Pfam" id="PF01656">
    <property type="entry name" value="CbiA"/>
    <property type="match status" value="1"/>
</dbReference>
<dbReference type="SUPFAM" id="SSF52540">
    <property type="entry name" value="P-loop containing nucleoside triphosphate hydrolases"/>
    <property type="match status" value="1"/>
</dbReference>
<gene>
    <name evidence="4" type="primary">cobQ</name>
    <name evidence="7" type="ORF">BWK59_02840</name>
</gene>
<dbReference type="InterPro" id="IPR004459">
    <property type="entry name" value="CobQ_synth"/>
</dbReference>
<evidence type="ECO:0000256" key="4">
    <source>
        <dbReference type="HAMAP-Rule" id="MF_00028"/>
    </source>
</evidence>
<keyword evidence="2 4" id="KW-0169">Cobalamin biosynthesis</keyword>
<proteinExistence type="inferred from homology"/>
<dbReference type="Gene3D" id="3.40.50.300">
    <property type="entry name" value="P-loop containing nucleotide triphosphate hydrolases"/>
    <property type="match status" value="1"/>
</dbReference>
<dbReference type="InterPro" id="IPR047045">
    <property type="entry name" value="CobQ_N"/>
</dbReference>
<evidence type="ECO:0000313" key="8">
    <source>
        <dbReference type="Proteomes" id="UP000197768"/>
    </source>
</evidence>
<comment type="function">
    <text evidence="4">Catalyzes amidations at positions B, D, E, and G on adenosylcobyrinic A,C-diamide. NH(2) groups are provided by glutamine, and one molecule of ATP is hydrogenolyzed for each amidation.</text>
</comment>
<feature type="active site" evidence="4">
    <location>
        <position position="436"/>
    </location>
</feature>
<feature type="domain" description="CobQ/CobB/MinD/ParA nucleotide binding" evidence="5">
    <location>
        <begin position="10"/>
        <end position="239"/>
    </location>
</feature>
<feature type="active site" description="Nucleophile" evidence="4">
    <location>
        <position position="339"/>
    </location>
</feature>
<name>A0A2D0AIR2_9FLAO</name>
<dbReference type="AlphaFoldDB" id="A0A2D0AIR2"/>
<feature type="domain" description="CobB/CobQ-like glutamine amidotransferase" evidence="6">
    <location>
        <begin position="260"/>
        <end position="442"/>
    </location>
</feature>
<dbReference type="Proteomes" id="UP000197768">
    <property type="component" value="Unassembled WGS sequence"/>
</dbReference>
<sequence length="496" mass="55738">MNFMQKLKPIMFVGTASDVGKSIINTGFCRIFKQDGYTPAPFKSQNMSLNSFATPEGLEIGRAQAVQAEACGIDCNTDMNPILLKPTNDKSSQVVLNGKPLGNQSAFDYFMGNDKQELLKEAQAAYERLSEKYNPIVLEGAGSISELNLKHRDITNMRMAKYANASTFLIADIDRGGVFASVYGSVALLTAEEKALLKGIIINKFRGDSRLFEEGKKIIEDLCGIPVVGIVPYRKDIYIEEEDSVSLQNKPSLVKENKINIAVILLNKLSNYTDFNVLEHHENVNLFYSKIPSEIEKADIIIIPGSKNTISDLIDIKNNGVAKAIINSYKNNKIVIGICGGYQMMGQTIEDPNHIEGRIECMAGLGILPIETILTQEKTTRQVQFQFKEYQEICKGYEIHMGVSTVENTKSPLNTFDNKTNDGYYLSDKCWGTYIHGILDNDIVINDLLLQTKKDLTTTIFDYKSFKEEQYDLLAQHLRDHIDIHYIYKVLKEKEV</sequence>
<accession>A0A2D0AIR2</accession>
<evidence type="ECO:0000256" key="2">
    <source>
        <dbReference type="ARBA" id="ARBA00022573"/>
    </source>
</evidence>
<evidence type="ECO:0000259" key="5">
    <source>
        <dbReference type="Pfam" id="PF01656"/>
    </source>
</evidence>
<comment type="pathway">
    <text evidence="1 4">Cofactor biosynthesis; adenosylcobalamin biosynthesis.</text>
</comment>
<dbReference type="PANTHER" id="PTHR21343">
    <property type="entry name" value="DETHIOBIOTIN SYNTHETASE"/>
    <property type="match status" value="1"/>
</dbReference>
<evidence type="ECO:0000313" key="7">
    <source>
        <dbReference type="EMBL" id="OWP84928.1"/>
    </source>
</evidence>
<dbReference type="Pfam" id="PF07685">
    <property type="entry name" value="GATase_3"/>
    <property type="match status" value="1"/>
</dbReference>
<dbReference type="GO" id="GO:0009236">
    <property type="term" value="P:cobalamin biosynthetic process"/>
    <property type="evidence" value="ECO:0007669"/>
    <property type="project" value="UniProtKB-UniRule"/>
</dbReference>
<comment type="similarity">
    <text evidence="4">Belongs to the CobB/CobQ family. CobQ subfamily.</text>
</comment>
<dbReference type="InterPro" id="IPR033949">
    <property type="entry name" value="CobQ_GATase1"/>
</dbReference>
<protein>
    <recommendedName>
        <fullName evidence="4">Cobyric acid synthase</fullName>
    </recommendedName>
</protein>